<evidence type="ECO:0000259" key="5">
    <source>
        <dbReference type="PROSITE" id="PS50931"/>
    </source>
</evidence>
<feature type="domain" description="HTH lysR-type" evidence="5">
    <location>
        <begin position="1"/>
        <end position="58"/>
    </location>
</feature>
<proteinExistence type="inferred from homology"/>
<keyword evidence="2" id="KW-0805">Transcription regulation</keyword>
<evidence type="ECO:0000256" key="3">
    <source>
        <dbReference type="ARBA" id="ARBA00023125"/>
    </source>
</evidence>
<dbReference type="SUPFAM" id="SSF53850">
    <property type="entry name" value="Periplasmic binding protein-like II"/>
    <property type="match status" value="1"/>
</dbReference>
<evidence type="ECO:0000313" key="6">
    <source>
        <dbReference type="EMBL" id="MBU9735982.1"/>
    </source>
</evidence>
<protein>
    <submittedName>
        <fullName evidence="6">LysR family transcriptional regulator</fullName>
    </submittedName>
</protein>
<dbReference type="InterPro" id="IPR036390">
    <property type="entry name" value="WH_DNA-bd_sf"/>
</dbReference>
<evidence type="ECO:0000256" key="1">
    <source>
        <dbReference type="ARBA" id="ARBA00009437"/>
    </source>
</evidence>
<evidence type="ECO:0000313" key="7">
    <source>
        <dbReference type="Proteomes" id="UP000712157"/>
    </source>
</evidence>
<dbReference type="InterPro" id="IPR036388">
    <property type="entry name" value="WH-like_DNA-bd_sf"/>
</dbReference>
<dbReference type="FunFam" id="1.10.10.10:FF:000001">
    <property type="entry name" value="LysR family transcriptional regulator"/>
    <property type="match status" value="1"/>
</dbReference>
<dbReference type="SUPFAM" id="SSF46785">
    <property type="entry name" value="Winged helix' DNA-binding domain"/>
    <property type="match status" value="1"/>
</dbReference>
<dbReference type="InterPro" id="IPR000847">
    <property type="entry name" value="LysR_HTH_N"/>
</dbReference>
<dbReference type="PANTHER" id="PTHR30126:SF39">
    <property type="entry name" value="HTH-TYPE TRANSCRIPTIONAL REGULATOR CYSL"/>
    <property type="match status" value="1"/>
</dbReference>
<dbReference type="Gene3D" id="3.40.190.290">
    <property type="match status" value="1"/>
</dbReference>
<dbReference type="AlphaFoldDB" id="A0A949K6H1"/>
<evidence type="ECO:0000256" key="2">
    <source>
        <dbReference type="ARBA" id="ARBA00023015"/>
    </source>
</evidence>
<dbReference type="GO" id="GO:0003700">
    <property type="term" value="F:DNA-binding transcription factor activity"/>
    <property type="evidence" value="ECO:0007669"/>
    <property type="project" value="InterPro"/>
</dbReference>
<accession>A0A949K6H1</accession>
<comment type="caution">
    <text evidence="6">The sequence shown here is derived from an EMBL/GenBank/DDBJ whole genome shotgun (WGS) entry which is preliminary data.</text>
</comment>
<dbReference type="GO" id="GO:0000976">
    <property type="term" value="F:transcription cis-regulatory region binding"/>
    <property type="evidence" value="ECO:0007669"/>
    <property type="project" value="TreeGrafter"/>
</dbReference>
<evidence type="ECO:0000256" key="4">
    <source>
        <dbReference type="ARBA" id="ARBA00023163"/>
    </source>
</evidence>
<sequence length="294" mass="33431">MTIRHLRIFQTVCRQGSITRAAQALYMTQPAVSHAISELEQEAGCELFDRISRKIYLNETGKLFLEKASRVLEMYEELENGAQKLEEQATLRIGSNITIGYHWLPLIMEEFRAVCPEVPVQVSVAQAREITGQLLKHEIDLALIEGPMEQEELIRIPFSSYRLIPVCATVCPLAGREAELEEFLEYPLLLREPGSAIRDTFDSMLRVHNLTAKPAWTSVNSQVLIRAVERNLGVSVLPDVLAESKIRGGTVAEVHIRKWRLANTNHLVYHKDKFLTAPMQSWIRVVKTMSKRAE</sequence>
<dbReference type="Pfam" id="PF00126">
    <property type="entry name" value="HTH_1"/>
    <property type="match status" value="1"/>
</dbReference>
<dbReference type="PRINTS" id="PR00039">
    <property type="entry name" value="HTHLYSR"/>
</dbReference>
<dbReference type="RefSeq" id="WP_238720966.1">
    <property type="nucleotide sequence ID" value="NZ_JAHQCW010000006.1"/>
</dbReference>
<reference evidence="6" key="1">
    <citation type="submission" date="2021-06" db="EMBL/GenBank/DDBJ databases">
        <title>Description of novel taxa of the family Lachnospiraceae.</title>
        <authorList>
            <person name="Chaplin A.V."/>
            <person name="Sokolova S.R."/>
            <person name="Pikina A.P."/>
            <person name="Korzhanova M."/>
            <person name="Belova V."/>
            <person name="Korostin D."/>
            <person name="Efimov B.A."/>
        </authorList>
    </citation>
    <scope>NUCLEOTIDE SEQUENCE</scope>
    <source>
        <strain evidence="6">ASD5720</strain>
    </source>
</reference>
<dbReference type="Proteomes" id="UP000712157">
    <property type="component" value="Unassembled WGS sequence"/>
</dbReference>
<dbReference type="InterPro" id="IPR005119">
    <property type="entry name" value="LysR_subst-bd"/>
</dbReference>
<dbReference type="Gene3D" id="1.10.10.10">
    <property type="entry name" value="Winged helix-like DNA-binding domain superfamily/Winged helix DNA-binding domain"/>
    <property type="match status" value="1"/>
</dbReference>
<keyword evidence="7" id="KW-1185">Reference proteome</keyword>
<dbReference type="Pfam" id="PF03466">
    <property type="entry name" value="LysR_substrate"/>
    <property type="match status" value="1"/>
</dbReference>
<gene>
    <name evidence="6" type="ORF">KTH89_05490</name>
</gene>
<organism evidence="6 7">
    <name type="scientific">Diplocloster agilis</name>
    <dbReference type="NCBI Taxonomy" id="2850323"/>
    <lineage>
        <taxon>Bacteria</taxon>
        <taxon>Bacillati</taxon>
        <taxon>Bacillota</taxon>
        <taxon>Clostridia</taxon>
        <taxon>Lachnospirales</taxon>
        <taxon>Lachnospiraceae</taxon>
        <taxon>Diplocloster</taxon>
    </lineage>
</organism>
<comment type="similarity">
    <text evidence="1">Belongs to the LysR transcriptional regulatory family.</text>
</comment>
<name>A0A949K6H1_9FIRM</name>
<keyword evidence="4" id="KW-0804">Transcription</keyword>
<keyword evidence="3" id="KW-0238">DNA-binding</keyword>
<dbReference type="EMBL" id="JAHQCW010000006">
    <property type="protein sequence ID" value="MBU9735982.1"/>
    <property type="molecule type" value="Genomic_DNA"/>
</dbReference>
<dbReference type="PROSITE" id="PS50931">
    <property type="entry name" value="HTH_LYSR"/>
    <property type="match status" value="1"/>
</dbReference>
<dbReference type="PANTHER" id="PTHR30126">
    <property type="entry name" value="HTH-TYPE TRANSCRIPTIONAL REGULATOR"/>
    <property type="match status" value="1"/>
</dbReference>